<feature type="region of interest" description="Disordered" evidence="1">
    <location>
        <begin position="183"/>
        <end position="242"/>
    </location>
</feature>
<dbReference type="KEGG" id="bbel:109474934"/>
<feature type="compositionally biased region" description="Basic and acidic residues" evidence="1">
    <location>
        <begin position="218"/>
        <end position="242"/>
    </location>
</feature>
<keyword evidence="2" id="KW-0812">Transmembrane</keyword>
<evidence type="ECO:0000313" key="4">
    <source>
        <dbReference type="Proteomes" id="UP000515135"/>
    </source>
</evidence>
<name>A0A6P4YND9_BRABE</name>
<dbReference type="RefSeq" id="XP_019630990.1">
    <property type="nucleotide sequence ID" value="XM_019775431.1"/>
</dbReference>
<organism evidence="4 5">
    <name type="scientific">Branchiostoma belcheri</name>
    <name type="common">Amphioxus</name>
    <dbReference type="NCBI Taxonomy" id="7741"/>
    <lineage>
        <taxon>Eukaryota</taxon>
        <taxon>Metazoa</taxon>
        <taxon>Chordata</taxon>
        <taxon>Cephalochordata</taxon>
        <taxon>Leptocardii</taxon>
        <taxon>Amphioxiformes</taxon>
        <taxon>Branchiostomatidae</taxon>
        <taxon>Branchiostoma</taxon>
    </lineage>
</organism>
<evidence type="ECO:0000256" key="3">
    <source>
        <dbReference type="SAM" id="SignalP"/>
    </source>
</evidence>
<sequence>MARSLGMSHLSIIVCSVLIINGLVEGSSKERQDRKCAVDKYYDEFTRNCESCSLLCEVARDTMEECERKCGDYLAIVQRQTTTPVYRPRHGHSGGQGHGAGEAVRVDNVQIATQLSAINDSLRLIIYTLVALTAVATLAVIGGSCYLLQARRKRLDEESYYNSFPPKSPIANAGIAVQVEPPTEENVRDHPEGGEETVETNLSLPVQNASRYPSHNRLNVEDALRNQQAHDEGRRSSSESDV</sequence>
<dbReference type="AlphaFoldDB" id="A0A6P4YND9"/>
<reference evidence="5" key="1">
    <citation type="submission" date="2025-08" db="UniProtKB">
        <authorList>
            <consortium name="RefSeq"/>
        </authorList>
    </citation>
    <scope>IDENTIFICATION</scope>
    <source>
        <tissue evidence="5">Gonad</tissue>
    </source>
</reference>
<proteinExistence type="predicted"/>
<gene>
    <name evidence="5" type="primary">LOC109474934</name>
</gene>
<feature type="compositionally biased region" description="Polar residues" evidence="1">
    <location>
        <begin position="199"/>
        <end position="217"/>
    </location>
</feature>
<evidence type="ECO:0000256" key="1">
    <source>
        <dbReference type="SAM" id="MobiDB-lite"/>
    </source>
</evidence>
<evidence type="ECO:0000256" key="2">
    <source>
        <dbReference type="SAM" id="Phobius"/>
    </source>
</evidence>
<accession>A0A6P4YND9</accession>
<dbReference type="GeneID" id="109474934"/>
<keyword evidence="2" id="KW-0472">Membrane</keyword>
<dbReference type="Proteomes" id="UP000515135">
    <property type="component" value="Unplaced"/>
</dbReference>
<keyword evidence="2" id="KW-1133">Transmembrane helix</keyword>
<evidence type="ECO:0000313" key="5">
    <source>
        <dbReference type="RefSeq" id="XP_019630990.1"/>
    </source>
</evidence>
<keyword evidence="3" id="KW-0732">Signal</keyword>
<feature type="chain" id="PRO_5028326849" evidence="3">
    <location>
        <begin position="27"/>
        <end position="242"/>
    </location>
</feature>
<keyword evidence="4" id="KW-1185">Reference proteome</keyword>
<feature type="transmembrane region" description="Helical" evidence="2">
    <location>
        <begin position="124"/>
        <end position="148"/>
    </location>
</feature>
<feature type="signal peptide" evidence="3">
    <location>
        <begin position="1"/>
        <end position="26"/>
    </location>
</feature>
<protein>
    <submittedName>
        <fullName evidence="5">Uncharacterized protein LOC109474934</fullName>
    </submittedName>
</protein>
<dbReference type="OrthoDB" id="10032293at2759"/>